<name>A0ABV0A5M3_9FLAO</name>
<dbReference type="PANTHER" id="PTHR30097">
    <property type="entry name" value="CATION EFFLUX SYSTEM PROTEIN CUSB"/>
    <property type="match status" value="1"/>
</dbReference>
<evidence type="ECO:0000256" key="1">
    <source>
        <dbReference type="ARBA" id="ARBA00009477"/>
    </source>
</evidence>
<dbReference type="InterPro" id="IPR058792">
    <property type="entry name" value="Beta-barrel_RND_2"/>
</dbReference>
<evidence type="ECO:0000313" key="5">
    <source>
        <dbReference type="Proteomes" id="UP001416393"/>
    </source>
</evidence>
<dbReference type="PANTHER" id="PTHR30097:SF4">
    <property type="entry name" value="SLR6042 PROTEIN"/>
    <property type="match status" value="1"/>
</dbReference>
<accession>A0ABV0A5M3</accession>
<comment type="caution">
    <text evidence="4">The sequence shown here is derived from an EMBL/GenBank/DDBJ whole genome shotgun (WGS) entry which is preliminary data.</text>
</comment>
<sequence length="397" mass="44790">MKNYIYKIILFTALSVMLGCKDKSAPSNEDNHDLENENIVELTEAQIAQTSIVVGKVEKRQMGHEITVNGMIDVPPQGNISVTIPYGGFLKYTEMLPGSRIKKGQVVATVENPDFIEFQRDYLEVLANNDYLKADFERQQTLNDEEVSSTKVFQKAKSSYLTNKANIQALESKLRLIGINPSTVKNGKISSVVNIYSPINGVVREVYVNTGKYFNPQDVLMDITDASDLHVELKVYEDDIPLIKNGQRIRFRLANAPDKWMEAVVFLIGNNVREDRSVTIHGYLKEHIEDLLPGMFVNAAIEVEAVEHYALPEEAIVRFDGKHYIFKSLGKRKEGEETMNDFEMLEIIKGNDEEGFVSFDFEDKSQDITQMDVVLKDAFILLAKAKNSEEEGGGHGH</sequence>
<reference evidence="4 5" key="1">
    <citation type="submission" date="2024-01" db="EMBL/GenBank/DDBJ databases">
        <title>Mariniflexile litorale sp. nov., isolated from the shallow sediments of the Sea of Japan.</title>
        <authorList>
            <person name="Romanenko L."/>
            <person name="Bystritskaya E."/>
            <person name="Isaeva M."/>
        </authorList>
    </citation>
    <scope>NUCLEOTIDE SEQUENCE [LARGE SCALE GENOMIC DNA]</scope>
    <source>
        <strain evidence="4 5">KCTC 32427</strain>
    </source>
</reference>
<dbReference type="Pfam" id="PF25954">
    <property type="entry name" value="Beta-barrel_RND_2"/>
    <property type="match status" value="1"/>
</dbReference>
<protein>
    <submittedName>
        <fullName evidence="4">Efflux RND transporter periplasmic adaptor subunit</fullName>
    </submittedName>
</protein>
<keyword evidence="5" id="KW-1185">Reference proteome</keyword>
<keyword evidence="2" id="KW-0813">Transport</keyword>
<dbReference type="SUPFAM" id="SSF111369">
    <property type="entry name" value="HlyD-like secretion proteins"/>
    <property type="match status" value="1"/>
</dbReference>
<dbReference type="PROSITE" id="PS51257">
    <property type="entry name" value="PROKAR_LIPOPROTEIN"/>
    <property type="match status" value="1"/>
</dbReference>
<evidence type="ECO:0000256" key="2">
    <source>
        <dbReference type="ARBA" id="ARBA00022448"/>
    </source>
</evidence>
<gene>
    <name evidence="4" type="ORF">VP395_00580</name>
</gene>
<comment type="similarity">
    <text evidence="1">Belongs to the membrane fusion protein (MFP) (TC 8.A.1) family.</text>
</comment>
<dbReference type="NCBIfam" id="TIGR01730">
    <property type="entry name" value="RND_mfp"/>
    <property type="match status" value="1"/>
</dbReference>
<dbReference type="Proteomes" id="UP001416393">
    <property type="component" value="Unassembled WGS sequence"/>
</dbReference>
<dbReference type="RefSeq" id="WP_346239750.1">
    <property type="nucleotide sequence ID" value="NZ_JAZHYP010000001.1"/>
</dbReference>
<evidence type="ECO:0000313" key="4">
    <source>
        <dbReference type="EMBL" id="MEN3322207.1"/>
    </source>
</evidence>
<dbReference type="Gene3D" id="2.40.30.170">
    <property type="match status" value="1"/>
</dbReference>
<organism evidence="4 5">
    <name type="scientific">Mariniflexile soesokkakense</name>
    <dbReference type="NCBI Taxonomy" id="1343160"/>
    <lineage>
        <taxon>Bacteria</taxon>
        <taxon>Pseudomonadati</taxon>
        <taxon>Bacteroidota</taxon>
        <taxon>Flavobacteriia</taxon>
        <taxon>Flavobacteriales</taxon>
        <taxon>Flavobacteriaceae</taxon>
        <taxon>Mariniflexile</taxon>
    </lineage>
</organism>
<dbReference type="EMBL" id="JAZHYP010000001">
    <property type="protein sequence ID" value="MEN3322207.1"/>
    <property type="molecule type" value="Genomic_DNA"/>
</dbReference>
<dbReference type="InterPro" id="IPR006143">
    <property type="entry name" value="RND_pump_MFP"/>
</dbReference>
<feature type="domain" description="CusB-like beta-barrel" evidence="3">
    <location>
        <begin position="231"/>
        <end position="302"/>
    </location>
</feature>
<dbReference type="InterPro" id="IPR051909">
    <property type="entry name" value="MFP_Cation_Efflux"/>
</dbReference>
<proteinExistence type="inferred from homology"/>
<evidence type="ECO:0000259" key="3">
    <source>
        <dbReference type="Pfam" id="PF25954"/>
    </source>
</evidence>